<dbReference type="Pfam" id="PF13023">
    <property type="entry name" value="HD_3"/>
    <property type="match status" value="1"/>
</dbReference>
<name>A0AA38HL35_9CUCU</name>
<protein>
    <recommendedName>
        <fullName evidence="8">5'-deoxynucleotidase HDDC2</fullName>
        <ecNumber evidence="7">3.1.3.89</ecNumber>
    </recommendedName>
    <alternativeName>
        <fullName evidence="11">HD domain-containing protein 2</fullName>
    </alternativeName>
</protein>
<dbReference type="GO" id="GO:0002953">
    <property type="term" value="F:5'-deoxynucleotidase activity"/>
    <property type="evidence" value="ECO:0007669"/>
    <property type="project" value="UniProtKB-EC"/>
</dbReference>
<keyword evidence="14" id="KW-1185">Reference proteome</keyword>
<comment type="cofactor">
    <cofactor evidence="3">
        <name>Co(2+)</name>
        <dbReference type="ChEBI" id="CHEBI:48828"/>
    </cofactor>
</comment>
<keyword evidence="10" id="KW-0378">Hydrolase</keyword>
<evidence type="ECO:0000256" key="3">
    <source>
        <dbReference type="ARBA" id="ARBA00001941"/>
    </source>
</evidence>
<keyword evidence="9" id="KW-0479">Metal-binding</keyword>
<evidence type="ECO:0000313" key="14">
    <source>
        <dbReference type="Proteomes" id="UP001168821"/>
    </source>
</evidence>
<dbReference type="FunFam" id="1.10.3210.10:FF:000016">
    <property type="entry name" value="HD domain-containing protein 2"/>
    <property type="match status" value="1"/>
</dbReference>
<evidence type="ECO:0000256" key="2">
    <source>
        <dbReference type="ARBA" id="ARBA00001936"/>
    </source>
</evidence>
<evidence type="ECO:0000256" key="11">
    <source>
        <dbReference type="ARBA" id="ARBA00032735"/>
    </source>
</evidence>
<evidence type="ECO:0000313" key="13">
    <source>
        <dbReference type="EMBL" id="KAJ3630123.1"/>
    </source>
</evidence>
<reference evidence="13" key="1">
    <citation type="journal article" date="2023" name="G3 (Bethesda)">
        <title>Whole genome assemblies of Zophobas morio and Tenebrio molitor.</title>
        <authorList>
            <person name="Kaur S."/>
            <person name="Stinson S.A."/>
            <person name="diCenzo G.C."/>
        </authorList>
    </citation>
    <scope>NUCLEOTIDE SEQUENCE</scope>
    <source>
        <strain evidence="13">QUZm001</strain>
    </source>
</reference>
<dbReference type="GO" id="GO:0005737">
    <property type="term" value="C:cytoplasm"/>
    <property type="evidence" value="ECO:0007669"/>
    <property type="project" value="TreeGrafter"/>
</dbReference>
<dbReference type="InterPro" id="IPR006674">
    <property type="entry name" value="HD_domain"/>
</dbReference>
<evidence type="ECO:0000256" key="6">
    <source>
        <dbReference type="ARBA" id="ARBA00011738"/>
    </source>
</evidence>
<dbReference type="EC" id="3.1.3.89" evidence="7"/>
<dbReference type="GO" id="GO:0046872">
    <property type="term" value="F:metal ion binding"/>
    <property type="evidence" value="ECO:0007669"/>
    <property type="project" value="UniProtKB-KW"/>
</dbReference>
<comment type="caution">
    <text evidence="13">The sequence shown here is derived from an EMBL/GenBank/DDBJ whole genome shotgun (WGS) entry which is preliminary data.</text>
</comment>
<dbReference type="PANTHER" id="PTHR11845">
    <property type="entry name" value="5'-DEOXYNUCLEOTIDASE HDDC2"/>
    <property type="match status" value="1"/>
</dbReference>
<organism evidence="13 14">
    <name type="scientific">Zophobas morio</name>
    <dbReference type="NCBI Taxonomy" id="2755281"/>
    <lineage>
        <taxon>Eukaryota</taxon>
        <taxon>Metazoa</taxon>
        <taxon>Ecdysozoa</taxon>
        <taxon>Arthropoda</taxon>
        <taxon>Hexapoda</taxon>
        <taxon>Insecta</taxon>
        <taxon>Pterygota</taxon>
        <taxon>Neoptera</taxon>
        <taxon>Endopterygota</taxon>
        <taxon>Coleoptera</taxon>
        <taxon>Polyphaga</taxon>
        <taxon>Cucujiformia</taxon>
        <taxon>Tenebrionidae</taxon>
        <taxon>Zophobas</taxon>
    </lineage>
</organism>
<comment type="function">
    <text evidence="4">Catalyzes the dephosphorylation of the nucleoside 5'-monophosphates deoxyadenosine monophosphate (dAMP), deoxycytidine monophosphate (dCMP), deoxyguanosine monophosphate (dGMP) and deoxythymidine monophosphate (dTMP).</text>
</comment>
<dbReference type="EMBL" id="JALNTZ010000807">
    <property type="protein sequence ID" value="KAJ3630123.1"/>
    <property type="molecule type" value="Genomic_DNA"/>
</dbReference>
<dbReference type="PANTHER" id="PTHR11845:SF13">
    <property type="entry name" value="5'-DEOXYNUCLEOTIDASE HDDC2"/>
    <property type="match status" value="1"/>
</dbReference>
<sequence>MFFSTNVVEFALLLGQLKKTKRAGWIYHGVNSPESIADHMYRMALLSFCLPNDLSINKDRCIKMSLVHDLAESIVGDITPMDNVTKEEKREAERAAMKQIEATLLKDGKSSSEGLDLELLVLWEEYELGTSKEAKLVKDLDKFEMLLQAFEYEKEQNIDLQEFFTSTEGTIKTETIRSWLDELCRRREDINSHILTQLK</sequence>
<dbReference type="SMART" id="SM00471">
    <property type="entry name" value="HDc"/>
    <property type="match status" value="1"/>
</dbReference>
<evidence type="ECO:0000256" key="4">
    <source>
        <dbReference type="ARBA" id="ARBA00004074"/>
    </source>
</evidence>
<comment type="cofactor">
    <cofactor evidence="2">
        <name>Mn(2+)</name>
        <dbReference type="ChEBI" id="CHEBI:29035"/>
    </cofactor>
</comment>
<evidence type="ECO:0000256" key="9">
    <source>
        <dbReference type="ARBA" id="ARBA00022723"/>
    </source>
</evidence>
<proteinExistence type="inferred from homology"/>
<dbReference type="SUPFAM" id="SSF109604">
    <property type="entry name" value="HD-domain/PDEase-like"/>
    <property type="match status" value="1"/>
</dbReference>
<dbReference type="InterPro" id="IPR039356">
    <property type="entry name" value="YfbR/HDDC2"/>
</dbReference>
<comment type="catalytic activity">
    <reaction evidence="1">
        <text>a 2'-deoxyribonucleoside 5'-phosphate + H2O = a 2'-deoxyribonucleoside + phosphate</text>
        <dbReference type="Rhea" id="RHEA:36167"/>
        <dbReference type="ChEBI" id="CHEBI:15377"/>
        <dbReference type="ChEBI" id="CHEBI:18274"/>
        <dbReference type="ChEBI" id="CHEBI:43474"/>
        <dbReference type="ChEBI" id="CHEBI:65317"/>
        <dbReference type="EC" id="3.1.3.89"/>
    </reaction>
</comment>
<comment type="subunit">
    <text evidence="6">Homodimer.</text>
</comment>
<dbReference type="Gene3D" id="1.10.3210.10">
    <property type="entry name" value="Hypothetical protein af1432"/>
    <property type="match status" value="1"/>
</dbReference>
<gene>
    <name evidence="13" type="ORF">Zmor_027050</name>
</gene>
<evidence type="ECO:0000259" key="12">
    <source>
        <dbReference type="SMART" id="SM00471"/>
    </source>
</evidence>
<evidence type="ECO:0000256" key="1">
    <source>
        <dbReference type="ARBA" id="ARBA00001638"/>
    </source>
</evidence>
<accession>A0AA38HL35</accession>
<comment type="similarity">
    <text evidence="5">Belongs to the HDDC2 family.</text>
</comment>
<evidence type="ECO:0000256" key="8">
    <source>
        <dbReference type="ARBA" id="ARBA00015933"/>
    </source>
</evidence>
<dbReference type="AlphaFoldDB" id="A0AA38HL35"/>
<feature type="domain" description="HD/PDEase" evidence="12">
    <location>
        <begin position="32"/>
        <end position="155"/>
    </location>
</feature>
<evidence type="ECO:0000256" key="7">
    <source>
        <dbReference type="ARBA" id="ARBA00012964"/>
    </source>
</evidence>
<dbReference type="InterPro" id="IPR003607">
    <property type="entry name" value="HD/PDEase_dom"/>
</dbReference>
<evidence type="ECO:0000256" key="5">
    <source>
        <dbReference type="ARBA" id="ARBA00009999"/>
    </source>
</evidence>
<evidence type="ECO:0000256" key="10">
    <source>
        <dbReference type="ARBA" id="ARBA00022801"/>
    </source>
</evidence>
<dbReference type="Proteomes" id="UP001168821">
    <property type="component" value="Unassembled WGS sequence"/>
</dbReference>